<evidence type="ECO:0008006" key="4">
    <source>
        <dbReference type="Google" id="ProtNLM"/>
    </source>
</evidence>
<organism evidence="2 3">
    <name type="scientific">Parapedobacter pyrenivorans</name>
    <dbReference type="NCBI Taxonomy" id="1305674"/>
    <lineage>
        <taxon>Bacteria</taxon>
        <taxon>Pseudomonadati</taxon>
        <taxon>Bacteroidota</taxon>
        <taxon>Sphingobacteriia</taxon>
        <taxon>Sphingobacteriales</taxon>
        <taxon>Sphingobacteriaceae</taxon>
        <taxon>Parapedobacter</taxon>
    </lineage>
</organism>
<reference evidence="2" key="1">
    <citation type="journal article" date="2014" name="Int. J. Syst. Evol. Microbiol.">
        <title>Complete genome sequence of Corynebacterium casei LMG S-19264T (=DSM 44701T), isolated from a smear-ripened cheese.</title>
        <authorList>
            <consortium name="US DOE Joint Genome Institute (JGI-PGF)"/>
            <person name="Walter F."/>
            <person name="Albersmeier A."/>
            <person name="Kalinowski J."/>
            <person name="Ruckert C."/>
        </authorList>
    </citation>
    <scope>NUCLEOTIDE SEQUENCE</scope>
    <source>
        <strain evidence="2">CGMCC 1.12195</strain>
    </source>
</reference>
<protein>
    <recommendedName>
        <fullName evidence="4">NlpE C-terminal OB domain-containing protein</fullName>
    </recommendedName>
</protein>
<dbReference type="RefSeq" id="WP_188507906.1">
    <property type="nucleotide sequence ID" value="NZ_BMER01000005.1"/>
</dbReference>
<feature type="signal peptide" evidence="1">
    <location>
        <begin position="1"/>
        <end position="19"/>
    </location>
</feature>
<keyword evidence="3" id="KW-1185">Reference proteome</keyword>
<gene>
    <name evidence="2" type="ORF">GCM10007415_40350</name>
</gene>
<reference evidence="2" key="2">
    <citation type="submission" date="2020-09" db="EMBL/GenBank/DDBJ databases">
        <authorList>
            <person name="Sun Q."/>
            <person name="Zhou Y."/>
        </authorList>
    </citation>
    <scope>NUCLEOTIDE SEQUENCE</scope>
    <source>
        <strain evidence="2">CGMCC 1.12195</strain>
    </source>
</reference>
<dbReference type="PROSITE" id="PS51257">
    <property type="entry name" value="PROKAR_LIPOPROTEIN"/>
    <property type="match status" value="1"/>
</dbReference>
<feature type="chain" id="PRO_5038056954" description="NlpE C-terminal OB domain-containing protein" evidence="1">
    <location>
        <begin position="20"/>
        <end position="124"/>
    </location>
</feature>
<name>A0A917MEV6_9SPHI</name>
<evidence type="ECO:0000313" key="3">
    <source>
        <dbReference type="Proteomes" id="UP000660862"/>
    </source>
</evidence>
<dbReference type="Proteomes" id="UP000660862">
    <property type="component" value="Unassembled WGS sequence"/>
</dbReference>
<dbReference type="AlphaFoldDB" id="A0A917MEV6"/>
<dbReference type="EMBL" id="BMER01000005">
    <property type="protein sequence ID" value="GGH00328.1"/>
    <property type="molecule type" value="Genomic_DNA"/>
</dbReference>
<proteinExistence type="predicted"/>
<evidence type="ECO:0000256" key="1">
    <source>
        <dbReference type="SAM" id="SignalP"/>
    </source>
</evidence>
<accession>A0A917MEV6</accession>
<comment type="caution">
    <text evidence="2">The sequence shown here is derived from an EMBL/GenBank/DDBJ whole genome shotgun (WGS) entry which is preliminary data.</text>
</comment>
<sequence>MKVNLFPLAVLLLFFTFQACDKAEHLGEDVFRTTYLGPSDGCPGGSLVRFEKKDIDRLARLIDVEFTEEYRENRVASAVNLTENYREGQTVILKIGQFPPEELHPCLAHMRWYVGVFVLAEHPD</sequence>
<keyword evidence="1" id="KW-0732">Signal</keyword>
<evidence type="ECO:0000313" key="2">
    <source>
        <dbReference type="EMBL" id="GGH00328.1"/>
    </source>
</evidence>